<evidence type="ECO:0008006" key="3">
    <source>
        <dbReference type="Google" id="ProtNLM"/>
    </source>
</evidence>
<sequence length="55" mass="6374">ITAIIDWATAGFWPDYWEYCFMHSLSSLTPGWDRVLSLVFPGERRQAEVDALNKI</sequence>
<reference evidence="1" key="1">
    <citation type="journal article" date="2019" name="Environ. Microbiol.">
        <title>Fungal ecological strategies reflected in gene transcription - a case study of two litter decomposers.</title>
        <authorList>
            <person name="Barbi F."/>
            <person name="Kohler A."/>
            <person name="Barry K."/>
            <person name="Baskaran P."/>
            <person name="Daum C."/>
            <person name="Fauchery L."/>
            <person name="Ihrmark K."/>
            <person name="Kuo A."/>
            <person name="LaButti K."/>
            <person name="Lipzen A."/>
            <person name="Morin E."/>
            <person name="Grigoriev I.V."/>
            <person name="Henrissat B."/>
            <person name="Lindahl B."/>
            <person name="Martin F."/>
        </authorList>
    </citation>
    <scope>NUCLEOTIDE SEQUENCE</scope>
    <source>
        <strain evidence="1">JB14</strain>
    </source>
</reference>
<evidence type="ECO:0000313" key="1">
    <source>
        <dbReference type="EMBL" id="KAE9410686.1"/>
    </source>
</evidence>
<proteinExistence type="predicted"/>
<dbReference type="OrthoDB" id="5598852at2759"/>
<dbReference type="EMBL" id="ML769384">
    <property type="protein sequence ID" value="KAE9410686.1"/>
    <property type="molecule type" value="Genomic_DNA"/>
</dbReference>
<dbReference type="Proteomes" id="UP000799118">
    <property type="component" value="Unassembled WGS sequence"/>
</dbReference>
<organism evidence="1 2">
    <name type="scientific">Gymnopus androsaceus JB14</name>
    <dbReference type="NCBI Taxonomy" id="1447944"/>
    <lineage>
        <taxon>Eukaryota</taxon>
        <taxon>Fungi</taxon>
        <taxon>Dikarya</taxon>
        <taxon>Basidiomycota</taxon>
        <taxon>Agaricomycotina</taxon>
        <taxon>Agaricomycetes</taxon>
        <taxon>Agaricomycetidae</taxon>
        <taxon>Agaricales</taxon>
        <taxon>Marasmiineae</taxon>
        <taxon>Omphalotaceae</taxon>
        <taxon>Gymnopus</taxon>
    </lineage>
</organism>
<gene>
    <name evidence="1" type="ORF">BT96DRAFT_781344</name>
</gene>
<keyword evidence="2" id="KW-1185">Reference proteome</keyword>
<feature type="non-terminal residue" evidence="1">
    <location>
        <position position="1"/>
    </location>
</feature>
<dbReference type="AlphaFoldDB" id="A0A6A4IJG6"/>
<feature type="non-terminal residue" evidence="1">
    <location>
        <position position="55"/>
    </location>
</feature>
<accession>A0A6A4IJG6</accession>
<protein>
    <recommendedName>
        <fullName evidence="3">Aminoglycoside phosphotransferase domain-containing protein</fullName>
    </recommendedName>
</protein>
<evidence type="ECO:0000313" key="2">
    <source>
        <dbReference type="Proteomes" id="UP000799118"/>
    </source>
</evidence>
<name>A0A6A4IJG6_9AGAR</name>